<gene>
    <name evidence="2" type="ORF">CSHISOI_04646</name>
</gene>
<keyword evidence="1" id="KW-0732">Signal</keyword>
<accession>A0A5Q4BVH9</accession>
<proteinExistence type="predicted"/>
<evidence type="ECO:0000256" key="1">
    <source>
        <dbReference type="SAM" id="SignalP"/>
    </source>
</evidence>
<name>A0A5Q4BVH9_9PEZI</name>
<dbReference type="Proteomes" id="UP000326340">
    <property type="component" value="Unassembled WGS sequence"/>
</dbReference>
<sequence length="45" mass="4770">MLGAFLGLVSCQLSFLVPGFDLEDPQGSGPISANWLVASAPFPYR</sequence>
<keyword evidence="3" id="KW-1185">Reference proteome</keyword>
<feature type="chain" id="PRO_5024965692" evidence="1">
    <location>
        <begin position="20"/>
        <end position="45"/>
    </location>
</feature>
<comment type="caution">
    <text evidence="2">The sequence shown here is derived from an EMBL/GenBank/DDBJ whole genome shotgun (WGS) entry which is preliminary data.</text>
</comment>
<evidence type="ECO:0000313" key="2">
    <source>
        <dbReference type="EMBL" id="TQN70791.1"/>
    </source>
</evidence>
<feature type="signal peptide" evidence="1">
    <location>
        <begin position="1"/>
        <end position="19"/>
    </location>
</feature>
<dbReference type="EMBL" id="PUHP01000340">
    <property type="protein sequence ID" value="TQN70791.1"/>
    <property type="molecule type" value="Genomic_DNA"/>
</dbReference>
<dbReference type="AlphaFoldDB" id="A0A5Q4BVH9"/>
<organism evidence="2 3">
    <name type="scientific">Colletotrichum shisoi</name>
    <dbReference type="NCBI Taxonomy" id="2078593"/>
    <lineage>
        <taxon>Eukaryota</taxon>
        <taxon>Fungi</taxon>
        <taxon>Dikarya</taxon>
        <taxon>Ascomycota</taxon>
        <taxon>Pezizomycotina</taxon>
        <taxon>Sordariomycetes</taxon>
        <taxon>Hypocreomycetidae</taxon>
        <taxon>Glomerellales</taxon>
        <taxon>Glomerellaceae</taxon>
        <taxon>Colletotrichum</taxon>
        <taxon>Colletotrichum destructivum species complex</taxon>
    </lineage>
</organism>
<evidence type="ECO:0000313" key="3">
    <source>
        <dbReference type="Proteomes" id="UP000326340"/>
    </source>
</evidence>
<reference evidence="2 3" key="1">
    <citation type="journal article" date="2019" name="Sci. Rep.">
        <title>Colletotrichum shisoi sp. nov., an anthracnose pathogen of Perilla frutescens in Japan: molecular phylogenetic, morphological and genomic evidence.</title>
        <authorList>
            <person name="Gan P."/>
            <person name="Tsushima A."/>
            <person name="Hiroyama R."/>
            <person name="Narusaka M."/>
            <person name="Takano Y."/>
            <person name="Narusaka Y."/>
            <person name="Kawaradani M."/>
            <person name="Damm U."/>
            <person name="Shirasu K."/>
        </authorList>
    </citation>
    <scope>NUCLEOTIDE SEQUENCE [LARGE SCALE GENOMIC DNA]</scope>
    <source>
        <strain evidence="2 3">PG-2018a</strain>
    </source>
</reference>
<protein>
    <submittedName>
        <fullName evidence="2">Uncharacterized protein</fullName>
    </submittedName>
</protein>